<dbReference type="InterPro" id="IPR006963">
    <property type="entry name" value="Mopterin_OxRdtase_4Fe-4S_dom"/>
</dbReference>
<dbReference type="GO" id="GO:0008940">
    <property type="term" value="F:nitrate reductase activity"/>
    <property type="evidence" value="ECO:0007669"/>
    <property type="project" value="TreeGrafter"/>
</dbReference>
<keyword evidence="5" id="KW-0479">Metal-binding</keyword>
<evidence type="ECO:0000256" key="5">
    <source>
        <dbReference type="ARBA" id="ARBA00022723"/>
    </source>
</evidence>
<keyword evidence="8" id="KW-0408">Iron</keyword>
<keyword evidence="3" id="KW-0004">4Fe-4S</keyword>
<dbReference type="CDD" id="cd00508">
    <property type="entry name" value="MopB_CT_Fdh-Nap-like"/>
    <property type="match status" value="1"/>
</dbReference>
<dbReference type="SUPFAM" id="SSF50692">
    <property type="entry name" value="ADC-like"/>
    <property type="match status" value="1"/>
</dbReference>
<dbReference type="InterPro" id="IPR050123">
    <property type="entry name" value="Prok_molybdopt-oxidoreductase"/>
</dbReference>
<dbReference type="PIRSF" id="PIRSF000144">
    <property type="entry name" value="CbbBc"/>
    <property type="match status" value="1"/>
</dbReference>
<evidence type="ECO:0000256" key="2">
    <source>
        <dbReference type="ARBA" id="ARBA00001966"/>
    </source>
</evidence>
<dbReference type="SUPFAM" id="SSF53706">
    <property type="entry name" value="Formate dehydrogenase/DMSO reductase, domains 1-3"/>
    <property type="match status" value="1"/>
</dbReference>
<keyword evidence="4" id="KW-0500">Molybdenum</keyword>
<reference evidence="12" key="1">
    <citation type="journal article" date="2015" name="Proc. Natl. Acad. Sci. U.S.A.">
        <title>Networks of energetic and metabolic interactions define dynamics in microbial communities.</title>
        <authorList>
            <person name="Embree M."/>
            <person name="Liu J.K."/>
            <person name="Al-Bassam M.M."/>
            <person name="Zengler K."/>
        </authorList>
    </citation>
    <scope>NUCLEOTIDE SEQUENCE</scope>
</reference>
<dbReference type="CDD" id="cd02754">
    <property type="entry name" value="MopB_Nitrate-R-NapA-like"/>
    <property type="match status" value="1"/>
</dbReference>
<dbReference type="EC" id="1.7.99.4" evidence="12"/>
<dbReference type="Pfam" id="PF00384">
    <property type="entry name" value="Molybdopterin"/>
    <property type="match status" value="1"/>
</dbReference>
<dbReference type="InterPro" id="IPR027467">
    <property type="entry name" value="MopterinOxRdtase_cofactor_BS"/>
</dbReference>
<sequence length="763" mass="84247">MSLSRRDFLRASALTAAATTLGVGTVFNSKMFAATGIDKDQFMQDSQGVMWHKSVCRLCGVGCGVMLGVKDGKPFGIRGDKENTVNAGLLCVKGFYLNKMITAKNRLMYPMIRKNGKLTRATWDEALDLVAKKFTEIKEKYGPDALAFYGSGQAETEETYVANKLFKGHIGTNNVEGNPRLCMASAVGGYISTFGADEPVGTYDDIEKCDMFLLVGSNTAEAHPVVYDRLVARKKQNPNVKVVIIDPRKTPTNKIADLHLQVIPGYDLAIMNAIAKLIIDNGYADEQFIKDSVNFSDGTNPITYEDYKKFLEKFTPEYAAKQCGVKAEDIVKAAKLFGETPRVMTMWCMGVNQRVAGVFLNNLIHNLHLLTGKIGKDGCDSFSLTGQPNACGGVREGGGLSHLLPGHRVVANEKHRKEIAEIWNVPAENIKPAPGKHTVAMFEALGTGDIKGIFILCTSPAQSLPNLNKYLKGMEDAFMVVAESFHPTETSQIADVVLPAAFWGEKEGVYGCTERRSQHMAKALQPAGESRWDAFILVDIAKRMGYGKNFEHFTTAEAIWNEYLKTTKGTDMDLTGATYARLKKVRGLRWPVPSEDHPGTGHRFTEGDPYFPKDKAAGKRMYFYTKSDGKAVIFARPDKGPEEQTSPEYPIALTTGRILEQWHTMSMTGQVPELVRAAPRPYVEINPEDAKALGISTRDKVRMVTKRGSLIVEAKVIDRPRKGTIFVPWHWPESLTNILTIDAVDPGSKEPEYKVAACRLEKA</sequence>
<accession>A0A0W8G0X5</accession>
<keyword evidence="7 12" id="KW-0560">Oxidoreductase</keyword>
<dbReference type="SMART" id="SM00926">
    <property type="entry name" value="Molybdop_Fe4S4"/>
    <property type="match status" value="1"/>
</dbReference>
<comment type="caution">
    <text evidence="12">The sequence shown here is derived from an EMBL/GenBank/DDBJ whole genome shotgun (WGS) entry which is preliminary data.</text>
</comment>
<keyword evidence="9" id="KW-0411">Iron-sulfur</keyword>
<evidence type="ECO:0000256" key="10">
    <source>
        <dbReference type="SAM" id="MobiDB-lite"/>
    </source>
</evidence>
<dbReference type="GO" id="GO:0030151">
    <property type="term" value="F:molybdenum ion binding"/>
    <property type="evidence" value="ECO:0007669"/>
    <property type="project" value="TreeGrafter"/>
</dbReference>
<dbReference type="PANTHER" id="PTHR43105:SF11">
    <property type="entry name" value="PERIPLASMIC NITRATE REDUCTASE"/>
    <property type="match status" value="1"/>
</dbReference>
<dbReference type="FunFam" id="2.40.40.20:FF:000005">
    <property type="entry name" value="Periplasmic nitrate reductase"/>
    <property type="match status" value="1"/>
</dbReference>
<dbReference type="Gene3D" id="3.40.50.740">
    <property type="match status" value="1"/>
</dbReference>
<dbReference type="NCBIfam" id="TIGR01409">
    <property type="entry name" value="TAT_signal_seq"/>
    <property type="match status" value="1"/>
</dbReference>
<dbReference type="PROSITE" id="PS51318">
    <property type="entry name" value="TAT"/>
    <property type="match status" value="1"/>
</dbReference>
<dbReference type="AlphaFoldDB" id="A0A0W8G0X5"/>
<evidence type="ECO:0000256" key="6">
    <source>
        <dbReference type="ARBA" id="ARBA00022729"/>
    </source>
</evidence>
<dbReference type="PANTHER" id="PTHR43105">
    <property type="entry name" value="RESPIRATORY NITRATE REDUCTASE"/>
    <property type="match status" value="1"/>
</dbReference>
<protein>
    <submittedName>
        <fullName evidence="12">Periplasmic nitrate reductase</fullName>
        <ecNumber evidence="12">1.7.99.4</ecNumber>
    </submittedName>
</protein>
<evidence type="ECO:0000313" key="12">
    <source>
        <dbReference type="EMBL" id="KUG26824.1"/>
    </source>
</evidence>
<organism evidence="12">
    <name type="scientific">hydrocarbon metagenome</name>
    <dbReference type="NCBI Taxonomy" id="938273"/>
    <lineage>
        <taxon>unclassified sequences</taxon>
        <taxon>metagenomes</taxon>
        <taxon>ecological metagenomes</taxon>
    </lineage>
</organism>
<gene>
    <name evidence="12" type="ORF">ASZ90_003340</name>
</gene>
<dbReference type="Gene3D" id="2.20.25.90">
    <property type="entry name" value="ADC-like domains"/>
    <property type="match status" value="1"/>
</dbReference>
<dbReference type="EMBL" id="LNQE01000400">
    <property type="protein sequence ID" value="KUG26824.1"/>
    <property type="molecule type" value="Genomic_DNA"/>
</dbReference>
<feature type="region of interest" description="Disordered" evidence="10">
    <location>
        <begin position="590"/>
        <end position="609"/>
    </location>
</feature>
<dbReference type="InterPro" id="IPR006657">
    <property type="entry name" value="MoPterin_dinucl-bd_dom"/>
</dbReference>
<dbReference type="InterPro" id="IPR009010">
    <property type="entry name" value="Asp_de-COase-like_dom_sf"/>
</dbReference>
<dbReference type="InterPro" id="IPR019546">
    <property type="entry name" value="TAT_signal_bac_arc"/>
</dbReference>
<proteinExistence type="predicted"/>
<feature type="domain" description="4Fe-4S Mo/W bis-MGD-type" evidence="11">
    <location>
        <begin position="49"/>
        <end position="105"/>
    </location>
</feature>
<dbReference type="PROSITE" id="PS51669">
    <property type="entry name" value="4FE4S_MOW_BIS_MGD"/>
    <property type="match status" value="1"/>
</dbReference>
<dbReference type="InterPro" id="IPR006656">
    <property type="entry name" value="Mopterin_OxRdtase"/>
</dbReference>
<keyword evidence="6" id="KW-0732">Signal</keyword>
<dbReference type="InterPro" id="IPR006311">
    <property type="entry name" value="TAT_signal"/>
</dbReference>
<dbReference type="Pfam" id="PF04879">
    <property type="entry name" value="Molybdop_Fe4S4"/>
    <property type="match status" value="1"/>
</dbReference>
<dbReference type="GO" id="GO:0051539">
    <property type="term" value="F:4 iron, 4 sulfur cluster binding"/>
    <property type="evidence" value="ECO:0007669"/>
    <property type="project" value="UniProtKB-KW"/>
</dbReference>
<evidence type="ECO:0000256" key="3">
    <source>
        <dbReference type="ARBA" id="ARBA00022485"/>
    </source>
</evidence>
<dbReference type="PROSITE" id="PS00551">
    <property type="entry name" value="MOLYBDOPTERIN_PROK_1"/>
    <property type="match status" value="1"/>
</dbReference>
<name>A0A0W8G0X5_9ZZZZ</name>
<evidence type="ECO:0000256" key="9">
    <source>
        <dbReference type="ARBA" id="ARBA00023014"/>
    </source>
</evidence>
<dbReference type="GO" id="GO:0016020">
    <property type="term" value="C:membrane"/>
    <property type="evidence" value="ECO:0007669"/>
    <property type="project" value="TreeGrafter"/>
</dbReference>
<evidence type="ECO:0000256" key="1">
    <source>
        <dbReference type="ARBA" id="ARBA00001942"/>
    </source>
</evidence>
<dbReference type="GO" id="GO:0043546">
    <property type="term" value="F:molybdopterin cofactor binding"/>
    <property type="evidence" value="ECO:0007669"/>
    <property type="project" value="InterPro"/>
</dbReference>
<dbReference type="GO" id="GO:0009325">
    <property type="term" value="C:nitrate reductase complex"/>
    <property type="evidence" value="ECO:0007669"/>
    <property type="project" value="TreeGrafter"/>
</dbReference>
<evidence type="ECO:0000256" key="4">
    <source>
        <dbReference type="ARBA" id="ARBA00022505"/>
    </source>
</evidence>
<evidence type="ECO:0000256" key="7">
    <source>
        <dbReference type="ARBA" id="ARBA00023002"/>
    </source>
</evidence>
<evidence type="ECO:0000259" key="11">
    <source>
        <dbReference type="PROSITE" id="PS51669"/>
    </source>
</evidence>
<dbReference type="Pfam" id="PF01568">
    <property type="entry name" value="Molydop_binding"/>
    <property type="match status" value="1"/>
</dbReference>
<comment type="cofactor">
    <cofactor evidence="2">
        <name>[4Fe-4S] cluster</name>
        <dbReference type="ChEBI" id="CHEBI:49883"/>
    </cofactor>
</comment>
<dbReference type="Pfam" id="PF10518">
    <property type="entry name" value="TAT_signal"/>
    <property type="match status" value="1"/>
</dbReference>
<dbReference type="Gene3D" id="2.40.40.20">
    <property type="match status" value="1"/>
</dbReference>
<comment type="cofactor">
    <cofactor evidence="1">
        <name>Mo-bis(molybdopterin guanine dinucleotide)</name>
        <dbReference type="ChEBI" id="CHEBI:60539"/>
    </cofactor>
</comment>
<evidence type="ECO:0000256" key="8">
    <source>
        <dbReference type="ARBA" id="ARBA00023004"/>
    </source>
</evidence>
<dbReference type="Gene3D" id="3.40.228.10">
    <property type="entry name" value="Dimethylsulfoxide Reductase, domain 2"/>
    <property type="match status" value="1"/>
</dbReference>
<feature type="compositionally biased region" description="Basic and acidic residues" evidence="10">
    <location>
        <begin position="594"/>
        <end position="609"/>
    </location>
</feature>